<dbReference type="PATRIC" id="fig|1031711.3.peg.2564"/>
<evidence type="ECO:0000313" key="2">
    <source>
        <dbReference type="Proteomes" id="UP000007953"/>
    </source>
</evidence>
<protein>
    <submittedName>
        <fullName evidence="1">Uncharacterized protein</fullName>
    </submittedName>
</protein>
<dbReference type="AlphaFoldDB" id="F6G4W1"/>
<dbReference type="EMBL" id="CP002819">
    <property type="protein sequence ID" value="AEG69916.1"/>
    <property type="molecule type" value="Genomic_DNA"/>
</dbReference>
<accession>F6G4W1</accession>
<gene>
    <name evidence="1" type="ordered locus">RSPO_c02623</name>
</gene>
<evidence type="ECO:0000313" key="1">
    <source>
        <dbReference type="EMBL" id="AEG69916.1"/>
    </source>
</evidence>
<dbReference type="KEGG" id="rsn:RSPO_c02623"/>
<name>F6G4W1_RALS8</name>
<organism evidence="1 2">
    <name type="scientific">Ralstonia solanacearum (strain Po82)</name>
    <dbReference type="NCBI Taxonomy" id="1031711"/>
    <lineage>
        <taxon>Bacteria</taxon>
        <taxon>Pseudomonadati</taxon>
        <taxon>Pseudomonadota</taxon>
        <taxon>Betaproteobacteria</taxon>
        <taxon>Burkholderiales</taxon>
        <taxon>Burkholderiaceae</taxon>
        <taxon>Ralstonia</taxon>
        <taxon>Ralstonia solanacearum species complex</taxon>
    </lineage>
</organism>
<dbReference type="Proteomes" id="UP000007953">
    <property type="component" value="Chromosome"/>
</dbReference>
<sequence length="55" mass="5925">MWVDAPAPAQRVQQVAGWPVTMLTMIQRGTCPLRLLCSVGSRAGTGQWVDVTGIN</sequence>
<reference evidence="1 2" key="1">
    <citation type="journal article" date="2011" name="J. Bacteriol.">
        <title>Complete genome sequence of the plant pathogen Ralstonia solanacearum strain Po82.</title>
        <authorList>
            <person name="Xu J."/>
            <person name="Zheng H.J."/>
            <person name="Liu L."/>
            <person name="Pan Z.C."/>
            <person name="Prior P."/>
            <person name="Tang B."/>
            <person name="Xu J.S."/>
            <person name="Zhang H."/>
            <person name="Tian Q."/>
            <person name="Zhang L.Q."/>
            <person name="Feng J."/>
        </authorList>
    </citation>
    <scope>NUCLEOTIDE SEQUENCE [LARGE SCALE GENOMIC DNA]</scope>
    <source>
        <strain evidence="1 2">Po82</strain>
    </source>
</reference>
<dbReference type="HOGENOM" id="CLU_3029148_0_0_4"/>
<proteinExistence type="predicted"/>